<dbReference type="EMBL" id="JAOCJW010000076">
    <property type="protein sequence ID" value="MDH2007427.1"/>
    <property type="molecule type" value="Genomic_DNA"/>
</dbReference>
<feature type="non-terminal residue" evidence="1">
    <location>
        <position position="1"/>
    </location>
</feature>
<evidence type="ECO:0000313" key="2">
    <source>
        <dbReference type="Proteomes" id="UP001161294"/>
    </source>
</evidence>
<gene>
    <name evidence="1" type="ORF">N5J23_18195</name>
</gene>
<sequence>TTSYASNGNHGYATLAKPNVLKASEVSPKARRKAGELTLKIIALQSTDGCENMHPTSSQR</sequence>
<proteinExistence type="predicted"/>
<evidence type="ECO:0000313" key="1">
    <source>
        <dbReference type="EMBL" id="MDH2007427.1"/>
    </source>
</evidence>
<dbReference type="Proteomes" id="UP001161294">
    <property type="component" value="Unassembled WGS sequence"/>
</dbReference>
<reference evidence="1" key="1">
    <citation type="submission" date="2022-09" db="EMBL/GenBank/DDBJ databases">
        <title>Intensive care unit water sources are persistently colonized with multi-drug resistant bacteria and are the site of extensive horizontal gene transfer of antibiotic resistance genes.</title>
        <authorList>
            <person name="Diorio-Toth L."/>
        </authorList>
    </citation>
    <scope>NUCLEOTIDE SEQUENCE</scope>
    <source>
        <strain evidence="1">GD03686</strain>
    </source>
</reference>
<dbReference type="AlphaFoldDB" id="A0AA42W503"/>
<protein>
    <submittedName>
        <fullName evidence="1">Uncharacterized protein</fullName>
    </submittedName>
</protein>
<name>A0AA42W503_9BURK</name>
<dbReference type="RefSeq" id="WP_279871680.1">
    <property type="nucleotide sequence ID" value="NZ_JAOCIA010000077.1"/>
</dbReference>
<organism evidence="1 2">
    <name type="scientific">Comamonas aquatica</name>
    <dbReference type="NCBI Taxonomy" id="225991"/>
    <lineage>
        <taxon>Bacteria</taxon>
        <taxon>Pseudomonadati</taxon>
        <taxon>Pseudomonadota</taxon>
        <taxon>Betaproteobacteria</taxon>
        <taxon>Burkholderiales</taxon>
        <taxon>Comamonadaceae</taxon>
        <taxon>Comamonas</taxon>
    </lineage>
</organism>
<comment type="caution">
    <text evidence="1">The sequence shown here is derived from an EMBL/GenBank/DDBJ whole genome shotgun (WGS) entry which is preliminary data.</text>
</comment>
<accession>A0AA42W503</accession>